<dbReference type="EMBL" id="PQIB02000007">
    <property type="protein sequence ID" value="RLN09618.1"/>
    <property type="molecule type" value="Genomic_DNA"/>
</dbReference>
<proteinExistence type="predicted"/>
<evidence type="ECO:0000313" key="3">
    <source>
        <dbReference type="Proteomes" id="UP000275267"/>
    </source>
</evidence>
<dbReference type="Proteomes" id="UP000275267">
    <property type="component" value="Unassembled WGS sequence"/>
</dbReference>
<reference evidence="3" key="1">
    <citation type="journal article" date="2019" name="Nat. Commun.">
        <title>The genome of broomcorn millet.</title>
        <authorList>
            <person name="Zou C."/>
            <person name="Miki D."/>
            <person name="Li D."/>
            <person name="Tang Q."/>
            <person name="Xiao L."/>
            <person name="Rajput S."/>
            <person name="Deng P."/>
            <person name="Jia W."/>
            <person name="Huang R."/>
            <person name="Zhang M."/>
            <person name="Sun Y."/>
            <person name="Hu J."/>
            <person name="Fu X."/>
            <person name="Schnable P.S."/>
            <person name="Li F."/>
            <person name="Zhang H."/>
            <person name="Feng B."/>
            <person name="Zhu X."/>
            <person name="Liu R."/>
            <person name="Schnable J.C."/>
            <person name="Zhu J.-K."/>
            <person name="Zhang H."/>
        </authorList>
    </citation>
    <scope>NUCLEOTIDE SEQUENCE [LARGE SCALE GENOMIC DNA]</scope>
</reference>
<name>A0A3L6RUZ0_PANMI</name>
<sequence>MASSRDNVLVDSNHRDTDSQEDATLAVPRSHVQTRIHVLTSVEQLVPRNDYEWEALDLLKNQTYHHVRIFEPHFFMKTGLKVDMTRAFSRVGWYNFTDMTEPEDDRRQKSH</sequence>
<accession>A0A3L6RUZ0</accession>
<dbReference type="AlphaFoldDB" id="A0A3L6RUZ0"/>
<evidence type="ECO:0000313" key="2">
    <source>
        <dbReference type="EMBL" id="RLN09618.1"/>
    </source>
</evidence>
<feature type="region of interest" description="Disordered" evidence="1">
    <location>
        <begin position="1"/>
        <end position="26"/>
    </location>
</feature>
<keyword evidence="3" id="KW-1185">Reference proteome</keyword>
<organism evidence="2 3">
    <name type="scientific">Panicum miliaceum</name>
    <name type="common">Proso millet</name>
    <name type="synonym">Broomcorn millet</name>
    <dbReference type="NCBI Taxonomy" id="4540"/>
    <lineage>
        <taxon>Eukaryota</taxon>
        <taxon>Viridiplantae</taxon>
        <taxon>Streptophyta</taxon>
        <taxon>Embryophyta</taxon>
        <taxon>Tracheophyta</taxon>
        <taxon>Spermatophyta</taxon>
        <taxon>Magnoliopsida</taxon>
        <taxon>Liliopsida</taxon>
        <taxon>Poales</taxon>
        <taxon>Poaceae</taxon>
        <taxon>PACMAD clade</taxon>
        <taxon>Panicoideae</taxon>
        <taxon>Panicodae</taxon>
        <taxon>Paniceae</taxon>
        <taxon>Panicinae</taxon>
        <taxon>Panicum</taxon>
        <taxon>Panicum sect. Panicum</taxon>
    </lineage>
</organism>
<protein>
    <submittedName>
        <fullName evidence="2">Uncharacterized protein</fullName>
    </submittedName>
</protein>
<evidence type="ECO:0000256" key="1">
    <source>
        <dbReference type="SAM" id="MobiDB-lite"/>
    </source>
</evidence>
<gene>
    <name evidence="2" type="ORF">C2845_PM11G03660</name>
</gene>
<comment type="caution">
    <text evidence="2">The sequence shown here is derived from an EMBL/GenBank/DDBJ whole genome shotgun (WGS) entry which is preliminary data.</text>
</comment>
<dbReference type="OrthoDB" id="712959at2759"/>